<evidence type="ECO:0000313" key="8">
    <source>
        <dbReference type="Proteomes" id="UP000632377"/>
    </source>
</evidence>
<dbReference type="RefSeq" id="WP_202748542.1">
    <property type="nucleotide sequence ID" value="NZ_JAESWC010000002.1"/>
</dbReference>
<keyword evidence="3 6" id="KW-0812">Transmembrane</keyword>
<keyword evidence="5 6" id="KW-0472">Membrane</keyword>
<proteinExistence type="predicted"/>
<dbReference type="Pfam" id="PF02361">
    <property type="entry name" value="CbiQ"/>
    <property type="match status" value="1"/>
</dbReference>
<dbReference type="CDD" id="cd16914">
    <property type="entry name" value="EcfT"/>
    <property type="match status" value="1"/>
</dbReference>
<comment type="caution">
    <text evidence="7">The sequence shown here is derived from an EMBL/GenBank/DDBJ whole genome shotgun (WGS) entry which is preliminary data.</text>
</comment>
<keyword evidence="2" id="KW-1003">Cell membrane</keyword>
<feature type="transmembrane region" description="Helical" evidence="6">
    <location>
        <begin position="242"/>
        <end position="262"/>
    </location>
</feature>
<comment type="subcellular location">
    <subcellularLocation>
        <location evidence="1">Membrane</location>
        <topology evidence="1">Multi-pass membrane protein</topology>
    </subcellularLocation>
</comment>
<accession>A0ABS1TBE7</accession>
<protein>
    <submittedName>
        <fullName evidence="7">Energy-coupling factor transporter transmembrane protein EcfT</fullName>
    </submittedName>
</protein>
<organism evidence="7 8">
    <name type="scientific">Clostridium rhizosphaerae</name>
    <dbReference type="NCBI Taxonomy" id="2803861"/>
    <lineage>
        <taxon>Bacteria</taxon>
        <taxon>Bacillati</taxon>
        <taxon>Bacillota</taxon>
        <taxon>Clostridia</taxon>
        <taxon>Eubacteriales</taxon>
        <taxon>Clostridiaceae</taxon>
        <taxon>Clostridium</taxon>
    </lineage>
</organism>
<keyword evidence="8" id="KW-1185">Reference proteome</keyword>
<sequence length="263" mass="30261">MGEWLFKEDEYTPKEDKDKFVDKSTFAILKILSNIKKQDYIIKKGQFYSLNPMFKLSFTIAILVFISLSKNSEFIVLSLFSALVYLLFLDKEDVKTIVKLSLILPVFTLVMLIPSIILGNISNSLKIILKVFTSILLINVLSYSAKWSELTKALKVFFVPDIFIFVFDITIRYIYVLGESALEMLYALKLKSIGRNPKKYNSLSGILGNLFLKSKETGEEMYSAMECRGFTGEYSYSSKFRISYKDILYCIYNIALIAAYFII</sequence>
<reference evidence="7 8" key="1">
    <citation type="submission" date="2021-01" db="EMBL/GenBank/DDBJ databases">
        <title>Genome public.</title>
        <authorList>
            <person name="Liu C."/>
            <person name="Sun Q."/>
        </authorList>
    </citation>
    <scope>NUCLEOTIDE SEQUENCE [LARGE SCALE GENOMIC DNA]</scope>
    <source>
        <strain evidence="7 8">YIM B02515</strain>
    </source>
</reference>
<dbReference type="InterPro" id="IPR051611">
    <property type="entry name" value="ECF_transporter_component"/>
</dbReference>
<evidence type="ECO:0000256" key="5">
    <source>
        <dbReference type="ARBA" id="ARBA00023136"/>
    </source>
</evidence>
<dbReference type="PANTHER" id="PTHR34857:SF2">
    <property type="entry name" value="SLL0384 PROTEIN"/>
    <property type="match status" value="1"/>
</dbReference>
<keyword evidence="4 6" id="KW-1133">Transmembrane helix</keyword>
<dbReference type="EMBL" id="JAESWC010000002">
    <property type="protein sequence ID" value="MBL4935961.1"/>
    <property type="molecule type" value="Genomic_DNA"/>
</dbReference>
<gene>
    <name evidence="7" type="ORF">JK636_09330</name>
</gene>
<name>A0ABS1TBE7_9CLOT</name>
<feature type="transmembrane region" description="Helical" evidence="6">
    <location>
        <begin position="102"/>
        <end position="121"/>
    </location>
</feature>
<evidence type="ECO:0000313" key="7">
    <source>
        <dbReference type="EMBL" id="MBL4935961.1"/>
    </source>
</evidence>
<evidence type="ECO:0000256" key="1">
    <source>
        <dbReference type="ARBA" id="ARBA00004141"/>
    </source>
</evidence>
<dbReference type="PANTHER" id="PTHR34857">
    <property type="entry name" value="SLL0384 PROTEIN"/>
    <property type="match status" value="1"/>
</dbReference>
<evidence type="ECO:0000256" key="4">
    <source>
        <dbReference type="ARBA" id="ARBA00022989"/>
    </source>
</evidence>
<evidence type="ECO:0000256" key="2">
    <source>
        <dbReference type="ARBA" id="ARBA00022475"/>
    </source>
</evidence>
<dbReference type="InterPro" id="IPR003339">
    <property type="entry name" value="ABC/ECF_trnsptr_transmembrane"/>
</dbReference>
<feature type="transmembrane region" description="Helical" evidence="6">
    <location>
        <begin position="156"/>
        <end position="175"/>
    </location>
</feature>
<evidence type="ECO:0000256" key="3">
    <source>
        <dbReference type="ARBA" id="ARBA00022692"/>
    </source>
</evidence>
<feature type="transmembrane region" description="Helical" evidence="6">
    <location>
        <begin position="74"/>
        <end position="90"/>
    </location>
</feature>
<evidence type="ECO:0000256" key="6">
    <source>
        <dbReference type="SAM" id="Phobius"/>
    </source>
</evidence>
<feature type="transmembrane region" description="Helical" evidence="6">
    <location>
        <begin position="127"/>
        <end position="144"/>
    </location>
</feature>
<feature type="transmembrane region" description="Helical" evidence="6">
    <location>
        <begin position="47"/>
        <end position="68"/>
    </location>
</feature>
<dbReference type="Proteomes" id="UP000632377">
    <property type="component" value="Unassembled WGS sequence"/>
</dbReference>